<accession>A0A0E9XLZ3</accession>
<evidence type="ECO:0000313" key="1">
    <source>
        <dbReference type="EMBL" id="JAI03700.1"/>
    </source>
</evidence>
<name>A0A0E9XLZ3_ANGAN</name>
<organism evidence="1">
    <name type="scientific">Anguilla anguilla</name>
    <name type="common">European freshwater eel</name>
    <name type="synonym">Muraena anguilla</name>
    <dbReference type="NCBI Taxonomy" id="7936"/>
    <lineage>
        <taxon>Eukaryota</taxon>
        <taxon>Metazoa</taxon>
        <taxon>Chordata</taxon>
        <taxon>Craniata</taxon>
        <taxon>Vertebrata</taxon>
        <taxon>Euteleostomi</taxon>
        <taxon>Actinopterygii</taxon>
        <taxon>Neopterygii</taxon>
        <taxon>Teleostei</taxon>
        <taxon>Anguilliformes</taxon>
        <taxon>Anguillidae</taxon>
        <taxon>Anguilla</taxon>
    </lineage>
</organism>
<dbReference type="AlphaFoldDB" id="A0A0E9XLZ3"/>
<reference evidence="1" key="1">
    <citation type="submission" date="2014-11" db="EMBL/GenBank/DDBJ databases">
        <authorList>
            <person name="Amaro Gonzalez C."/>
        </authorList>
    </citation>
    <scope>NUCLEOTIDE SEQUENCE</scope>
</reference>
<sequence length="52" mass="5688">MESSLMPCSFTSWLKSVVRVGRSSMARPKSLNVMVLLSPCLSLDMATMAYSS</sequence>
<dbReference type="EMBL" id="GBXM01004878">
    <property type="protein sequence ID" value="JAI03700.1"/>
    <property type="molecule type" value="Transcribed_RNA"/>
</dbReference>
<proteinExistence type="predicted"/>
<protein>
    <submittedName>
        <fullName evidence="1">Uncharacterized protein</fullName>
    </submittedName>
</protein>
<reference evidence="1" key="2">
    <citation type="journal article" date="2015" name="Fish Shellfish Immunol.">
        <title>Early steps in the European eel (Anguilla anguilla)-Vibrio vulnificus interaction in the gills: Role of the RtxA13 toxin.</title>
        <authorList>
            <person name="Callol A."/>
            <person name="Pajuelo D."/>
            <person name="Ebbesson L."/>
            <person name="Teles M."/>
            <person name="MacKenzie S."/>
            <person name="Amaro C."/>
        </authorList>
    </citation>
    <scope>NUCLEOTIDE SEQUENCE</scope>
</reference>